<reference evidence="2" key="1">
    <citation type="submission" date="2023-10" db="EMBL/GenBank/DDBJ databases">
        <title>Genome assemblies of two species of porcelain crab, Petrolisthes cinctipes and Petrolisthes manimaculis (Anomura: Porcellanidae).</title>
        <authorList>
            <person name="Angst P."/>
        </authorList>
    </citation>
    <scope>NUCLEOTIDE SEQUENCE</scope>
    <source>
        <strain evidence="2">PB745_01</strain>
        <tissue evidence="2">Gill</tissue>
    </source>
</reference>
<comment type="caution">
    <text evidence="2">The sequence shown here is derived from an EMBL/GenBank/DDBJ whole genome shotgun (WGS) entry which is preliminary data.</text>
</comment>
<dbReference type="AlphaFoldDB" id="A0AAE1BEY2"/>
<evidence type="ECO:0000313" key="2">
    <source>
        <dbReference type="EMBL" id="KAK3849136.1"/>
    </source>
</evidence>
<accession>A0AAE1BEY2</accession>
<evidence type="ECO:0000313" key="3">
    <source>
        <dbReference type="Proteomes" id="UP001286313"/>
    </source>
</evidence>
<organism evidence="2 3">
    <name type="scientific">Petrolisthes cinctipes</name>
    <name type="common">Flat porcelain crab</name>
    <dbReference type="NCBI Taxonomy" id="88211"/>
    <lineage>
        <taxon>Eukaryota</taxon>
        <taxon>Metazoa</taxon>
        <taxon>Ecdysozoa</taxon>
        <taxon>Arthropoda</taxon>
        <taxon>Crustacea</taxon>
        <taxon>Multicrustacea</taxon>
        <taxon>Malacostraca</taxon>
        <taxon>Eumalacostraca</taxon>
        <taxon>Eucarida</taxon>
        <taxon>Decapoda</taxon>
        <taxon>Pleocyemata</taxon>
        <taxon>Anomura</taxon>
        <taxon>Galatheoidea</taxon>
        <taxon>Porcellanidae</taxon>
        <taxon>Petrolisthes</taxon>
    </lineage>
</organism>
<dbReference type="EMBL" id="JAWQEG010009117">
    <property type="protein sequence ID" value="KAK3849136.1"/>
    <property type="molecule type" value="Genomic_DNA"/>
</dbReference>
<feature type="compositionally biased region" description="Basic and acidic residues" evidence="1">
    <location>
        <begin position="77"/>
        <end position="87"/>
    </location>
</feature>
<sequence length="87" mass="9876">MIVGCCDFSPLSSPNDILLRWTCGKRYGNVTVSDRNVTSGLDLGRKEEEGEKEEMEGEKEEMEGEKEEGEKEEMEGEKEKVEEEGKQ</sequence>
<dbReference type="Proteomes" id="UP001286313">
    <property type="component" value="Unassembled WGS sequence"/>
</dbReference>
<evidence type="ECO:0000256" key="1">
    <source>
        <dbReference type="SAM" id="MobiDB-lite"/>
    </source>
</evidence>
<protein>
    <submittedName>
        <fullName evidence="2">Uncharacterized protein</fullName>
    </submittedName>
</protein>
<name>A0AAE1BEY2_PETCI</name>
<feature type="region of interest" description="Disordered" evidence="1">
    <location>
        <begin position="35"/>
        <end position="87"/>
    </location>
</feature>
<feature type="compositionally biased region" description="Acidic residues" evidence="1">
    <location>
        <begin position="50"/>
        <end position="76"/>
    </location>
</feature>
<gene>
    <name evidence="2" type="ORF">Pcinc_044098</name>
</gene>
<proteinExistence type="predicted"/>
<keyword evidence="3" id="KW-1185">Reference proteome</keyword>